<dbReference type="PANTHER" id="PTHR30620:SF77">
    <property type="entry name" value="LYSOSOMAL BETA GLUCOSIDASE-LIKE"/>
    <property type="match status" value="1"/>
</dbReference>
<dbReference type="GO" id="GO:0009251">
    <property type="term" value="P:glucan catabolic process"/>
    <property type="evidence" value="ECO:0007669"/>
    <property type="project" value="TreeGrafter"/>
</dbReference>
<evidence type="ECO:0000259" key="5">
    <source>
        <dbReference type="Pfam" id="PF18559"/>
    </source>
</evidence>
<dbReference type="InterPro" id="IPR001764">
    <property type="entry name" value="Glyco_hydro_3_N"/>
</dbReference>
<dbReference type="InterPro" id="IPR051915">
    <property type="entry name" value="Cellulose_Degrad_GH3"/>
</dbReference>
<dbReference type="SUPFAM" id="SSF52279">
    <property type="entry name" value="Beta-D-glucan exohydrolase, C-terminal domain"/>
    <property type="match status" value="1"/>
</dbReference>
<dbReference type="PRINTS" id="PR00133">
    <property type="entry name" value="GLHYDRLASE3"/>
</dbReference>
<evidence type="ECO:0000259" key="4">
    <source>
        <dbReference type="Pfam" id="PF01915"/>
    </source>
</evidence>
<organism evidence="6 7">
    <name type="scientific">SAR92 clade bacterium</name>
    <dbReference type="NCBI Taxonomy" id="2315479"/>
    <lineage>
        <taxon>Bacteria</taxon>
        <taxon>Pseudomonadati</taxon>
        <taxon>Pseudomonadota</taxon>
        <taxon>Gammaproteobacteria</taxon>
        <taxon>Cellvibrionales</taxon>
        <taxon>Porticoccaceae</taxon>
        <taxon>SAR92 clade</taxon>
    </lineage>
</organism>
<evidence type="ECO:0000313" key="6">
    <source>
        <dbReference type="EMBL" id="RZO07800.1"/>
    </source>
</evidence>
<dbReference type="AlphaFoldDB" id="A0A520LN87"/>
<dbReference type="InterPro" id="IPR002772">
    <property type="entry name" value="Glyco_hydro_3_C"/>
</dbReference>
<dbReference type="SUPFAM" id="SSF51445">
    <property type="entry name" value="(Trans)glycosidases"/>
    <property type="match status" value="1"/>
</dbReference>
<dbReference type="InterPro" id="IPR041443">
    <property type="entry name" value="Exop_C"/>
</dbReference>
<keyword evidence="1 6" id="KW-0378">Hydrolase</keyword>
<dbReference type="Proteomes" id="UP000318148">
    <property type="component" value="Unassembled WGS sequence"/>
</dbReference>
<gene>
    <name evidence="6" type="ORF">EVB02_01365</name>
</gene>
<dbReference type="Gene3D" id="3.40.50.1700">
    <property type="entry name" value="Glycoside hydrolase family 3 C-terminal domain"/>
    <property type="match status" value="1"/>
</dbReference>
<evidence type="ECO:0000313" key="7">
    <source>
        <dbReference type="Proteomes" id="UP000318148"/>
    </source>
</evidence>
<sequence>MSLTIKLFSQTILDFGCNLRKGFYILVILFAGSVFANEGTDMATEARIKAILSDMTLEQKVGQMVQGEIKWVKPGDVSKYFLGSILNGGGSHPNTNRNPREPHYGRGSNDKNASIQDWLDVADEVYLESIDKSRGGAGIPIIWGTDAVHGHNNVIGATLFPHNIGLGAANDPELLKNIGEITAKEVAVTGIDWIFAPTVATVKDNRWGRTYEGYSSESDIVGRYARQIVEGIQGDDINELRSNPAKLISSAKHFIGDGGTYRGIDQGDTVLSLEDLLKDHGQGFYKALEADVQTIMASFNSWNGDKIHGNEQLLTNVLKTQLGFDGFVIGDWNGHGQVDDCTNRSCPSAINAGVDMIMVPEHWKPFLKNTIQQVRDGIIPISRIDDAVSRILRVKIRAGMFEKGLPSIRAYSGRTELLGSTDHREIAREAVRKSLVLMKNNDILPLQPNTHILVTGDGGNDVGKQSGGWTITWQGTGNTNDDFPGATSIFAGIGEAMELVNGSAEYSDDGSWIKKPDVAVVVFGEDPYAEGQGDIPYLNDPDNESTKQIFKKLQDEGVPIVSILLTGRPLWMNSEINSSDAFIVAWLPGSEGGGVADLIVSDKNGDPRYDFTGRLSFPWPKYEVNLKDEALAVDEFILPLGAGMSYKTKSTLPNYLSEKSSVVSEDVADIIFAGSTREPWKTYVGDINDWHRLVSSGVGKTQNGDLRLDIVDGNVQEDSLRVSWDKGYESQFYWQADVPADFSKMEEQGGALVMEFMINKYPEGTVTQRMDCGWPCRGEIDVTEFFKSIPLKQSSKIGLSLSCFKKMGVDLKKITSPLVLVSKDEFSITFSDVRVVVDPLEENTIQSCDTGLTPVVIN</sequence>
<feature type="domain" description="Glycoside hydrolase family 3 C-terminal" evidence="4">
    <location>
        <begin position="435"/>
        <end position="628"/>
    </location>
</feature>
<dbReference type="InterPro" id="IPR017853">
    <property type="entry name" value="GH"/>
</dbReference>
<dbReference type="InterPro" id="IPR036881">
    <property type="entry name" value="Glyco_hydro_3_C_sf"/>
</dbReference>
<evidence type="ECO:0000256" key="1">
    <source>
        <dbReference type="ARBA" id="ARBA00022801"/>
    </source>
</evidence>
<reference evidence="6 7" key="1">
    <citation type="submission" date="2019-02" db="EMBL/GenBank/DDBJ databases">
        <title>Prokaryotic population dynamics and viral predation in marine succession experiment using metagenomics: the confinement effect.</title>
        <authorList>
            <person name="Haro-Moreno J.M."/>
            <person name="Rodriguez-Valera F."/>
            <person name="Lopez-Perez M."/>
        </authorList>
    </citation>
    <scope>NUCLEOTIDE SEQUENCE [LARGE SCALE GENOMIC DNA]</scope>
    <source>
        <strain evidence="6">MED-G169</strain>
    </source>
</reference>
<dbReference type="Gene3D" id="2.60.120.430">
    <property type="entry name" value="Galactose-binding lectin"/>
    <property type="match status" value="1"/>
</dbReference>
<dbReference type="Pfam" id="PF00933">
    <property type="entry name" value="Glyco_hydro_3"/>
    <property type="match status" value="1"/>
</dbReference>
<dbReference type="PANTHER" id="PTHR30620">
    <property type="entry name" value="PERIPLASMIC BETA-GLUCOSIDASE-RELATED"/>
    <property type="match status" value="1"/>
</dbReference>
<dbReference type="Pfam" id="PF01915">
    <property type="entry name" value="Glyco_hydro_3_C"/>
    <property type="match status" value="1"/>
</dbReference>
<evidence type="ECO:0000256" key="2">
    <source>
        <dbReference type="SAM" id="MobiDB-lite"/>
    </source>
</evidence>
<accession>A0A520LN87</accession>
<proteinExistence type="predicted"/>
<dbReference type="InterPro" id="IPR036962">
    <property type="entry name" value="Glyco_hydro_3_N_sf"/>
</dbReference>
<dbReference type="Gene3D" id="3.20.20.300">
    <property type="entry name" value="Glycoside hydrolase, family 3, N-terminal domain"/>
    <property type="match status" value="1"/>
</dbReference>
<dbReference type="EMBL" id="SHBO01000009">
    <property type="protein sequence ID" value="RZO07800.1"/>
    <property type="molecule type" value="Genomic_DNA"/>
</dbReference>
<feature type="domain" description="ExoP galactose-binding-like" evidence="5">
    <location>
        <begin position="678"/>
        <end position="834"/>
    </location>
</feature>
<dbReference type="Pfam" id="PF18559">
    <property type="entry name" value="Exop_C"/>
    <property type="match status" value="1"/>
</dbReference>
<name>A0A520LN87_9GAMM</name>
<feature type="region of interest" description="Disordered" evidence="2">
    <location>
        <begin position="90"/>
        <end position="111"/>
    </location>
</feature>
<protein>
    <submittedName>
        <fullName evidence="6">Glycoside hydrolase family 3 protein</fullName>
    </submittedName>
</protein>
<evidence type="ECO:0000259" key="3">
    <source>
        <dbReference type="Pfam" id="PF00933"/>
    </source>
</evidence>
<comment type="caution">
    <text evidence="6">The sequence shown here is derived from an EMBL/GenBank/DDBJ whole genome shotgun (WGS) entry which is preliminary data.</text>
</comment>
<feature type="domain" description="Glycoside hydrolase family 3 N-terminal" evidence="3">
    <location>
        <begin position="56"/>
        <end position="394"/>
    </location>
</feature>
<dbReference type="GO" id="GO:0008422">
    <property type="term" value="F:beta-glucosidase activity"/>
    <property type="evidence" value="ECO:0007669"/>
    <property type="project" value="TreeGrafter"/>
</dbReference>